<reference evidence="1" key="1">
    <citation type="submission" date="2021-05" db="EMBL/GenBank/DDBJ databases">
        <authorList>
            <person name="Alioto T."/>
            <person name="Alioto T."/>
            <person name="Gomez Garrido J."/>
        </authorList>
    </citation>
    <scope>NUCLEOTIDE SEQUENCE</scope>
</reference>
<evidence type="ECO:0000313" key="1">
    <source>
        <dbReference type="EMBL" id="CAG6701954.1"/>
    </source>
</evidence>
<dbReference type="EMBL" id="HBUF01340217">
    <property type="protein sequence ID" value="CAG6701954.1"/>
    <property type="molecule type" value="Transcribed_RNA"/>
</dbReference>
<sequence>MANPYPPGLAISLSSTLASCHSTLTTCILKIKESMCAERTTTMGRPLQRLPSLVKKSQPFNCRTKSPRACSRRRLSYKWRQLSRNTHRRFTLQRMISMNRRRNNLHGL</sequence>
<dbReference type="EMBL" id="HBUF01340214">
    <property type="protein sequence ID" value="CAG6701940.1"/>
    <property type="molecule type" value="Transcribed_RNA"/>
</dbReference>
<dbReference type="EMBL" id="HBUF01154878">
    <property type="protein sequence ID" value="CAG6648932.1"/>
    <property type="molecule type" value="Transcribed_RNA"/>
</dbReference>
<protein>
    <submittedName>
        <fullName evidence="1">Uncharacterized protein</fullName>
    </submittedName>
</protein>
<dbReference type="EMBL" id="HBUF01154880">
    <property type="protein sequence ID" value="CAG6648942.1"/>
    <property type="molecule type" value="Transcribed_RNA"/>
</dbReference>
<dbReference type="AlphaFoldDB" id="A0A8D8UBK2"/>
<dbReference type="EMBL" id="HBUF01340216">
    <property type="protein sequence ID" value="CAG6701949.1"/>
    <property type="molecule type" value="Transcribed_RNA"/>
</dbReference>
<organism evidence="1">
    <name type="scientific">Cacopsylla melanoneura</name>
    <dbReference type="NCBI Taxonomy" id="428564"/>
    <lineage>
        <taxon>Eukaryota</taxon>
        <taxon>Metazoa</taxon>
        <taxon>Ecdysozoa</taxon>
        <taxon>Arthropoda</taxon>
        <taxon>Hexapoda</taxon>
        <taxon>Insecta</taxon>
        <taxon>Pterygota</taxon>
        <taxon>Neoptera</taxon>
        <taxon>Paraneoptera</taxon>
        <taxon>Hemiptera</taxon>
        <taxon>Sternorrhyncha</taxon>
        <taxon>Psylloidea</taxon>
        <taxon>Psyllidae</taxon>
        <taxon>Psyllinae</taxon>
        <taxon>Cacopsylla</taxon>
    </lineage>
</organism>
<accession>A0A8D8UBK2</accession>
<name>A0A8D8UBK2_9HEMI</name>
<proteinExistence type="predicted"/>